<keyword evidence="2" id="KW-1185">Reference proteome</keyword>
<gene>
    <name evidence="1" type="ORF">LOK49_LG12G01557</name>
</gene>
<organism evidence="1 2">
    <name type="scientific">Camellia lanceoleosa</name>
    <dbReference type="NCBI Taxonomy" id="1840588"/>
    <lineage>
        <taxon>Eukaryota</taxon>
        <taxon>Viridiplantae</taxon>
        <taxon>Streptophyta</taxon>
        <taxon>Embryophyta</taxon>
        <taxon>Tracheophyta</taxon>
        <taxon>Spermatophyta</taxon>
        <taxon>Magnoliopsida</taxon>
        <taxon>eudicotyledons</taxon>
        <taxon>Gunneridae</taxon>
        <taxon>Pentapetalae</taxon>
        <taxon>asterids</taxon>
        <taxon>Ericales</taxon>
        <taxon>Theaceae</taxon>
        <taxon>Camellia</taxon>
    </lineage>
</organism>
<sequence length="130" mass="14729">MANVQAAVYGRPDCVLDSELFKEIVDYKVAEHQQRIKLAFEEEEDNEDDDCSDEDFSSVNSLTTEQRKRLTIAVELVANLSIIFISEPTSGLDTRAAAIVMRTVRNTIDIGRKIVYTIHQPCIDIFKAFD</sequence>
<comment type="caution">
    <text evidence="1">The sequence shown here is derived from an EMBL/GenBank/DDBJ whole genome shotgun (WGS) entry which is preliminary data.</text>
</comment>
<dbReference type="EMBL" id="CM045770">
    <property type="protein sequence ID" value="KAI7990632.1"/>
    <property type="molecule type" value="Genomic_DNA"/>
</dbReference>
<proteinExistence type="predicted"/>
<name>A0ACC0FRA3_9ERIC</name>
<reference evidence="1 2" key="1">
    <citation type="journal article" date="2022" name="Plant J.">
        <title>Chromosome-level genome of Camellia lanceoleosa provides a valuable resource for understanding genome evolution and self-incompatibility.</title>
        <authorList>
            <person name="Gong W."/>
            <person name="Xiao S."/>
            <person name="Wang L."/>
            <person name="Liao Z."/>
            <person name="Chang Y."/>
            <person name="Mo W."/>
            <person name="Hu G."/>
            <person name="Li W."/>
            <person name="Zhao G."/>
            <person name="Zhu H."/>
            <person name="Hu X."/>
            <person name="Ji K."/>
            <person name="Xiang X."/>
            <person name="Song Q."/>
            <person name="Yuan D."/>
            <person name="Jin S."/>
            <person name="Zhang L."/>
        </authorList>
    </citation>
    <scope>NUCLEOTIDE SEQUENCE [LARGE SCALE GENOMIC DNA]</scope>
    <source>
        <strain evidence="1">SQ_2022a</strain>
    </source>
</reference>
<evidence type="ECO:0000313" key="2">
    <source>
        <dbReference type="Proteomes" id="UP001060215"/>
    </source>
</evidence>
<dbReference type="Proteomes" id="UP001060215">
    <property type="component" value="Chromosome 13"/>
</dbReference>
<evidence type="ECO:0000313" key="1">
    <source>
        <dbReference type="EMBL" id="KAI7990632.1"/>
    </source>
</evidence>
<protein>
    <submittedName>
        <fullName evidence="1">Pleiotropic drug resistance protein 1</fullName>
    </submittedName>
</protein>
<accession>A0ACC0FRA3</accession>